<dbReference type="GO" id="GO:0016410">
    <property type="term" value="F:N-acyltransferase activity"/>
    <property type="evidence" value="ECO:0007669"/>
    <property type="project" value="InterPro"/>
</dbReference>
<dbReference type="AlphaFoldDB" id="A0A1N7Q7L1"/>
<comment type="function">
    <text evidence="7">Catalyzes the N-acylation of UDP-3-O-acylglucosamine using 3-hydroxyacyl-ACP as the acyl donor. Is involved in the biosynthesis of lipid A, a phosphorylated glycolipid that anchors the lipopolysaccharide to the outer membrane of the cell.</text>
</comment>
<evidence type="ECO:0000256" key="2">
    <source>
        <dbReference type="ARBA" id="ARBA00022556"/>
    </source>
</evidence>
<dbReference type="PANTHER" id="PTHR43378:SF2">
    <property type="entry name" value="UDP-3-O-ACYLGLUCOSAMINE N-ACYLTRANSFERASE 1, MITOCHONDRIAL-RELATED"/>
    <property type="match status" value="1"/>
</dbReference>
<dbReference type="GO" id="GO:0016020">
    <property type="term" value="C:membrane"/>
    <property type="evidence" value="ECO:0007669"/>
    <property type="project" value="GOC"/>
</dbReference>
<feature type="domain" description="Mannose-1-phosphate guanyltransferase C-terminal" evidence="9">
    <location>
        <begin position="101"/>
        <end position="180"/>
    </location>
</feature>
<keyword evidence="1 7" id="KW-0444">Lipid biosynthesis</keyword>
<accession>A0A1N7Q7L1</accession>
<dbReference type="InterPro" id="IPR056729">
    <property type="entry name" value="GMPPB_C"/>
</dbReference>
<evidence type="ECO:0000256" key="3">
    <source>
        <dbReference type="ARBA" id="ARBA00022679"/>
    </source>
</evidence>
<dbReference type="CDD" id="cd03352">
    <property type="entry name" value="LbH_LpxD"/>
    <property type="match status" value="1"/>
</dbReference>
<dbReference type="GO" id="GO:0009245">
    <property type="term" value="P:lipid A biosynthetic process"/>
    <property type="evidence" value="ECO:0007669"/>
    <property type="project" value="UniProtKB-UniRule"/>
</dbReference>
<evidence type="ECO:0000256" key="6">
    <source>
        <dbReference type="ARBA" id="ARBA00023315"/>
    </source>
</evidence>
<keyword evidence="3 7" id="KW-0808">Transferase</keyword>
<dbReference type="OrthoDB" id="9784739at2"/>
<dbReference type="HAMAP" id="MF_00523">
    <property type="entry name" value="LpxD"/>
    <property type="match status" value="1"/>
</dbReference>
<evidence type="ECO:0000313" key="11">
    <source>
        <dbReference type="Proteomes" id="UP000185639"/>
    </source>
</evidence>
<dbReference type="PANTHER" id="PTHR43378">
    <property type="entry name" value="UDP-3-O-ACYLGLUCOSAMINE N-ACYLTRANSFERASE"/>
    <property type="match status" value="1"/>
</dbReference>
<dbReference type="STRING" id="484498.SAMN05421686_11519"/>
<dbReference type="Gene3D" id="1.20.5.170">
    <property type="match status" value="1"/>
</dbReference>
<feature type="active site" description="Proton acceptor" evidence="7">
    <location>
        <position position="238"/>
    </location>
</feature>
<evidence type="ECO:0000256" key="7">
    <source>
        <dbReference type="HAMAP-Rule" id="MF_00523"/>
    </source>
</evidence>
<proteinExistence type="inferred from homology"/>
<dbReference type="GO" id="GO:0103118">
    <property type="term" value="F:UDP-3-O-[(3R)-3-hydroxyacyl]-glucosamine N-acyltransferase activity"/>
    <property type="evidence" value="ECO:0007669"/>
    <property type="project" value="UniProtKB-EC"/>
</dbReference>
<comment type="similarity">
    <text evidence="7">Belongs to the transferase hexapeptide repeat family. LpxD subfamily.</text>
</comment>
<evidence type="ECO:0000256" key="1">
    <source>
        <dbReference type="ARBA" id="ARBA00022516"/>
    </source>
</evidence>
<keyword evidence="4 7" id="KW-0677">Repeat</keyword>
<comment type="catalytic activity">
    <reaction evidence="7">
        <text>a UDP-3-O-[(3R)-3-hydroxyacyl]-alpha-D-glucosamine + a (3R)-hydroxyacyl-[ACP] = a UDP-2-N,3-O-bis[(3R)-3-hydroxyacyl]-alpha-D-glucosamine + holo-[ACP] + H(+)</text>
        <dbReference type="Rhea" id="RHEA:53836"/>
        <dbReference type="Rhea" id="RHEA-COMP:9685"/>
        <dbReference type="Rhea" id="RHEA-COMP:9945"/>
        <dbReference type="ChEBI" id="CHEBI:15378"/>
        <dbReference type="ChEBI" id="CHEBI:64479"/>
        <dbReference type="ChEBI" id="CHEBI:78827"/>
        <dbReference type="ChEBI" id="CHEBI:137740"/>
        <dbReference type="ChEBI" id="CHEBI:137748"/>
        <dbReference type="EC" id="2.3.1.191"/>
    </reaction>
</comment>
<dbReference type="Pfam" id="PF00132">
    <property type="entry name" value="Hexapep"/>
    <property type="match status" value="1"/>
</dbReference>
<dbReference type="EC" id="2.3.1.191" evidence="7"/>
<dbReference type="Pfam" id="PF25087">
    <property type="entry name" value="GMPPB_C"/>
    <property type="match status" value="1"/>
</dbReference>
<evidence type="ECO:0000259" key="9">
    <source>
        <dbReference type="Pfam" id="PF25087"/>
    </source>
</evidence>
<protein>
    <recommendedName>
        <fullName evidence="7">UDP-3-O-acylglucosamine N-acyltransferase</fullName>
        <ecNumber evidence="7">2.3.1.191</ecNumber>
    </recommendedName>
</protein>
<evidence type="ECO:0000256" key="4">
    <source>
        <dbReference type="ARBA" id="ARBA00022737"/>
    </source>
</evidence>
<dbReference type="InterPro" id="IPR007691">
    <property type="entry name" value="LpxD"/>
</dbReference>
<dbReference type="Proteomes" id="UP000185639">
    <property type="component" value="Unassembled WGS sequence"/>
</dbReference>
<keyword evidence="6 7" id="KW-0012">Acyltransferase</keyword>
<dbReference type="Gene3D" id="2.160.10.10">
    <property type="entry name" value="Hexapeptide repeat proteins"/>
    <property type="match status" value="1"/>
</dbReference>
<dbReference type="Gene3D" id="3.40.1390.10">
    <property type="entry name" value="MurE/MurF, N-terminal domain"/>
    <property type="match status" value="1"/>
</dbReference>
<sequence length="338" mass="35079">MQISLSELADHLGAELRGDGNQQITGVATLKEASSGEIAFLANESYRKQLADSAASAVIVRDADAELVSGSALVCDNPYLAFALATQLFDNRPRTASGIHPTAVIAESAKVGEGCRIAANVVIGEDAIIGDDCEVGSGTVIGDHCVLGGGCHLNANVTLYHDVTLGERVRIHSGTVIGADGFGFAPDKGRWVKIMQLGGVRIGNDVEIGANSCVDRGALGDTVIGDNVILDNHVQIAHNVELGDGTAMAAQAGVAGSTKLGKHCTLAGNAGVAGHLELCDGVFVAPKTVISKSINTPGGYATGTAQMPINDWRKAATRFRQLDSMARRIKDLEKQLKD</sequence>
<keyword evidence="2 7" id="KW-0441">Lipid A biosynthesis</keyword>
<dbReference type="InterPro" id="IPR011004">
    <property type="entry name" value="Trimer_LpxA-like_sf"/>
</dbReference>
<dbReference type="RefSeq" id="WP_068441130.1">
    <property type="nucleotide sequence ID" value="NZ_FTOH01000015.1"/>
</dbReference>
<dbReference type="UniPathway" id="UPA00973"/>
<keyword evidence="5 7" id="KW-0443">Lipid metabolism</keyword>
<gene>
    <name evidence="7" type="primary">lpxD</name>
    <name evidence="10" type="ORF">SAMN05421686_11519</name>
</gene>
<keyword evidence="11" id="KW-1185">Reference proteome</keyword>
<organism evidence="10 11">
    <name type="scientific">Thalassolituus maritimus</name>
    <dbReference type="NCBI Taxonomy" id="484498"/>
    <lineage>
        <taxon>Bacteria</taxon>
        <taxon>Pseudomonadati</taxon>
        <taxon>Pseudomonadota</taxon>
        <taxon>Gammaproteobacteria</taxon>
        <taxon>Oceanospirillales</taxon>
        <taxon>Oceanospirillaceae</taxon>
        <taxon>Thalassolituus</taxon>
    </lineage>
</organism>
<dbReference type="Pfam" id="PF04613">
    <property type="entry name" value="LpxD"/>
    <property type="match status" value="1"/>
</dbReference>
<dbReference type="NCBIfam" id="TIGR01853">
    <property type="entry name" value="lipid_A_lpxD"/>
    <property type="match status" value="1"/>
</dbReference>
<comment type="subunit">
    <text evidence="7">Homotrimer.</text>
</comment>
<comment type="pathway">
    <text evidence="7">Bacterial outer membrane biogenesis; LPS lipid A biosynthesis.</text>
</comment>
<dbReference type="InterPro" id="IPR020573">
    <property type="entry name" value="UDP_GlcNAc_AcTrfase_non-rep"/>
</dbReference>
<dbReference type="EMBL" id="FTOH01000015">
    <property type="protein sequence ID" value="SIT18852.1"/>
    <property type="molecule type" value="Genomic_DNA"/>
</dbReference>
<dbReference type="NCBIfam" id="NF002060">
    <property type="entry name" value="PRK00892.1"/>
    <property type="match status" value="1"/>
</dbReference>
<reference evidence="11" key="1">
    <citation type="submission" date="2017-01" db="EMBL/GenBank/DDBJ databases">
        <authorList>
            <person name="Varghese N."/>
            <person name="Submissions S."/>
        </authorList>
    </citation>
    <scope>NUCLEOTIDE SEQUENCE [LARGE SCALE GENOMIC DNA]</scope>
    <source>
        <strain evidence="11">DSM 24913</strain>
    </source>
</reference>
<evidence type="ECO:0000256" key="5">
    <source>
        <dbReference type="ARBA" id="ARBA00023098"/>
    </source>
</evidence>
<evidence type="ECO:0000313" key="10">
    <source>
        <dbReference type="EMBL" id="SIT18852.1"/>
    </source>
</evidence>
<evidence type="ECO:0000259" key="8">
    <source>
        <dbReference type="Pfam" id="PF04613"/>
    </source>
</evidence>
<feature type="domain" description="UDP-3-O-[3-hydroxymyristoyl] glucosamine N-acyltransferase non-repeat region" evidence="8">
    <location>
        <begin position="22"/>
        <end position="88"/>
    </location>
</feature>
<dbReference type="InterPro" id="IPR001451">
    <property type="entry name" value="Hexapep"/>
</dbReference>
<dbReference type="SUPFAM" id="SSF51161">
    <property type="entry name" value="Trimeric LpxA-like enzymes"/>
    <property type="match status" value="1"/>
</dbReference>
<name>A0A1N7Q7L1_9GAMM</name>